<dbReference type="InterPro" id="IPR052200">
    <property type="entry name" value="Protoporphyrinogen_IX_DH"/>
</dbReference>
<dbReference type="PANTHER" id="PTHR38030">
    <property type="entry name" value="PROTOPORPHYRINOGEN IX DEHYDROGENASE [MENAQUINONE]"/>
    <property type="match status" value="1"/>
</dbReference>
<dbReference type="AlphaFoldDB" id="A0A6P2C2V5"/>
<dbReference type="GO" id="GO:0070819">
    <property type="term" value="F:menaquinone-dependent protoporphyrinogen oxidase activity"/>
    <property type="evidence" value="ECO:0007669"/>
    <property type="project" value="TreeGrafter"/>
</dbReference>
<feature type="domain" description="Flavodoxin" evidence="1">
    <location>
        <begin position="4"/>
        <end position="127"/>
    </location>
</feature>
<dbReference type="Pfam" id="PF12724">
    <property type="entry name" value="Flavodoxin_5"/>
    <property type="match status" value="1"/>
</dbReference>
<evidence type="ECO:0000259" key="1">
    <source>
        <dbReference type="Pfam" id="PF12724"/>
    </source>
</evidence>
<keyword evidence="3" id="KW-1185">Reference proteome</keyword>
<dbReference type="GO" id="GO:0010181">
    <property type="term" value="F:FMN binding"/>
    <property type="evidence" value="ECO:0007669"/>
    <property type="project" value="TreeGrafter"/>
</dbReference>
<dbReference type="Gene3D" id="3.40.50.360">
    <property type="match status" value="1"/>
</dbReference>
<protein>
    <submittedName>
        <fullName evidence="2">Flavodoxin</fullName>
    </submittedName>
</protein>
<evidence type="ECO:0000313" key="3">
    <source>
        <dbReference type="Proteomes" id="UP000460272"/>
    </source>
</evidence>
<dbReference type="OrthoDB" id="129384at2"/>
<comment type="caution">
    <text evidence="2">The sequence shown here is derived from an EMBL/GenBank/DDBJ whole genome shotgun (WGS) entry which is preliminary data.</text>
</comment>
<dbReference type="InterPro" id="IPR029039">
    <property type="entry name" value="Flavoprotein-like_sf"/>
</dbReference>
<dbReference type="SUPFAM" id="SSF52218">
    <property type="entry name" value="Flavoproteins"/>
    <property type="match status" value="1"/>
</dbReference>
<dbReference type="InterPro" id="IPR026816">
    <property type="entry name" value="Flavodoxin_dom"/>
</dbReference>
<evidence type="ECO:0000313" key="2">
    <source>
        <dbReference type="EMBL" id="TVZ05719.1"/>
    </source>
</evidence>
<dbReference type="RefSeq" id="WP_145853419.1">
    <property type="nucleotide sequence ID" value="NZ_RPFW01000002.1"/>
</dbReference>
<gene>
    <name evidence="2" type="ORF">EAS64_14605</name>
</gene>
<reference evidence="2 3" key="1">
    <citation type="submission" date="2018-11" db="EMBL/GenBank/DDBJ databases">
        <title>Trebonia kvetii gen.nov., sp.nov., a novel acidophilic actinobacterium, and proposal of the new actinobacterial family Treboniaceae fam. nov.</title>
        <authorList>
            <person name="Rapoport D."/>
            <person name="Sagova-Mareckova M."/>
            <person name="Sedlacek I."/>
            <person name="Provaznik J."/>
            <person name="Kralova S."/>
            <person name="Pavlinic D."/>
            <person name="Benes V."/>
            <person name="Kopecky J."/>
        </authorList>
    </citation>
    <scope>NUCLEOTIDE SEQUENCE [LARGE SCALE GENOMIC DNA]</scope>
    <source>
        <strain evidence="2 3">15Tr583</strain>
    </source>
</reference>
<dbReference type="EMBL" id="RPFW01000002">
    <property type="protein sequence ID" value="TVZ05719.1"/>
    <property type="molecule type" value="Genomic_DNA"/>
</dbReference>
<name>A0A6P2C2V5_9ACTN</name>
<sequence length="182" mass="19559">MRVLVAYATRHGATAGIASRVAAALTAAGQPAEARPVADIKDIGPYDAVVLGGAAYMFHWLKPAMTFARRHREELATRPVWLFSSGPLGTDLVDKDGKNVLEATRPKEFDELTKLLHPRGEQVFFGAYDPDAPPVGAGERLVRHMPAARTALPAGDFRDWSAIDAWAARIAAELGTSEPCGQ</sequence>
<dbReference type="PANTHER" id="PTHR38030:SF2">
    <property type="entry name" value="PROTOPORPHYRINOGEN IX DEHYDROGENASE [QUINONE]"/>
    <property type="match status" value="1"/>
</dbReference>
<dbReference type="Proteomes" id="UP000460272">
    <property type="component" value="Unassembled WGS sequence"/>
</dbReference>
<organism evidence="2 3">
    <name type="scientific">Trebonia kvetii</name>
    <dbReference type="NCBI Taxonomy" id="2480626"/>
    <lineage>
        <taxon>Bacteria</taxon>
        <taxon>Bacillati</taxon>
        <taxon>Actinomycetota</taxon>
        <taxon>Actinomycetes</taxon>
        <taxon>Streptosporangiales</taxon>
        <taxon>Treboniaceae</taxon>
        <taxon>Trebonia</taxon>
    </lineage>
</organism>
<dbReference type="GO" id="GO:0006783">
    <property type="term" value="P:heme biosynthetic process"/>
    <property type="evidence" value="ECO:0007669"/>
    <property type="project" value="TreeGrafter"/>
</dbReference>
<accession>A0A6P2C2V5</accession>
<proteinExistence type="predicted"/>